<feature type="transmembrane region" description="Helical" evidence="1">
    <location>
        <begin position="16"/>
        <end position="37"/>
    </location>
</feature>
<dbReference type="AlphaFoldDB" id="R1GB05"/>
<protein>
    <submittedName>
        <fullName evidence="2">Uncharacterized protein</fullName>
    </submittedName>
</protein>
<reference evidence="3" key="1">
    <citation type="journal article" date="2013" name="Genome Announc.">
        <title>Draft genome sequence of Neofusicoccum parvum isolate UCR-NP2, a fungal vascular pathogen associated with grapevine cankers.</title>
        <authorList>
            <person name="Blanco-Ulate B."/>
            <person name="Rolshausen P."/>
            <person name="Cantu D."/>
        </authorList>
    </citation>
    <scope>NUCLEOTIDE SEQUENCE [LARGE SCALE GENOMIC DNA]</scope>
    <source>
        <strain evidence="3">UCR-NP2</strain>
    </source>
</reference>
<evidence type="ECO:0000256" key="1">
    <source>
        <dbReference type="SAM" id="Phobius"/>
    </source>
</evidence>
<sequence>MGGFFISRSWRTRKTMLALIVLEFPLTVAMLTLFGIANPNLYRTKLWQEGGDLGYNSAPNTVLYALANYKPVDTPLVWSQFITSWNLVISVLSMFIMLCKATMFVLHVFYPIVSFFVHALEIALYAYSAYGQSGKDTIDPRRPSTGLPWYIGKSCSVASTSQLKGYCLQAKSAFVITCLMITLFGIFFILAIHSMIPTKAQREQHAERVQAKQERKSKQE</sequence>
<feature type="transmembrane region" description="Helical" evidence="1">
    <location>
        <begin position="76"/>
        <end position="96"/>
    </location>
</feature>
<keyword evidence="1" id="KW-1133">Transmembrane helix</keyword>
<dbReference type="eggNOG" id="ENOG502SI2P">
    <property type="taxonomic scope" value="Eukaryota"/>
</dbReference>
<gene>
    <name evidence="2" type="ORF">UCRNP2_10279</name>
</gene>
<feature type="transmembrane region" description="Helical" evidence="1">
    <location>
        <begin position="108"/>
        <end position="127"/>
    </location>
</feature>
<keyword evidence="1" id="KW-0472">Membrane</keyword>
<evidence type="ECO:0000313" key="3">
    <source>
        <dbReference type="Proteomes" id="UP000013521"/>
    </source>
</evidence>
<accession>R1GB05</accession>
<dbReference type="OMA" id="LYAYANW"/>
<dbReference type="Proteomes" id="UP000013521">
    <property type="component" value="Unassembled WGS sequence"/>
</dbReference>
<feature type="transmembrane region" description="Helical" evidence="1">
    <location>
        <begin position="173"/>
        <end position="192"/>
    </location>
</feature>
<organism evidence="2 3">
    <name type="scientific">Botryosphaeria parva (strain UCR-NP2)</name>
    <name type="common">Grapevine canker fungus</name>
    <name type="synonym">Neofusicoccum parvum</name>
    <dbReference type="NCBI Taxonomy" id="1287680"/>
    <lineage>
        <taxon>Eukaryota</taxon>
        <taxon>Fungi</taxon>
        <taxon>Dikarya</taxon>
        <taxon>Ascomycota</taxon>
        <taxon>Pezizomycotina</taxon>
        <taxon>Dothideomycetes</taxon>
        <taxon>Dothideomycetes incertae sedis</taxon>
        <taxon>Botryosphaeriales</taxon>
        <taxon>Botryosphaeriaceae</taxon>
        <taxon>Neofusicoccum</taxon>
    </lineage>
</organism>
<name>R1GB05_BOTPV</name>
<dbReference type="KEGG" id="npa:UCRNP2_10279"/>
<evidence type="ECO:0000313" key="2">
    <source>
        <dbReference type="EMBL" id="EOD43024.1"/>
    </source>
</evidence>
<dbReference type="OrthoDB" id="5352400at2759"/>
<dbReference type="STRING" id="1287680.R1GB05"/>
<dbReference type="EMBL" id="KB916918">
    <property type="protein sequence ID" value="EOD43024.1"/>
    <property type="molecule type" value="Genomic_DNA"/>
</dbReference>
<dbReference type="HOGENOM" id="CLU_065434_1_0_1"/>
<proteinExistence type="predicted"/>
<keyword evidence="1" id="KW-0812">Transmembrane</keyword>